<proteinExistence type="predicted"/>
<sequence>MPEESILTEEYKVALDETINLAFSDDDLDPLLNLISSKGGPKVFNYQYSLSGVTPLMVFARKGRVGDICILLSFGVDYHLRANNGRTALDWAE</sequence>
<protein>
    <recommendedName>
        <fullName evidence="3">Ankyrin repeat domain-containing protein</fullName>
    </recommendedName>
</protein>
<accession>A0AAF1A3E3</accession>
<name>A0AAF1A3E3_SOLVR</name>
<dbReference type="Proteomes" id="UP001234989">
    <property type="component" value="Chromosome 12"/>
</dbReference>
<dbReference type="EMBL" id="CP133623">
    <property type="protein sequence ID" value="WMV58894.1"/>
    <property type="molecule type" value="Genomic_DNA"/>
</dbReference>
<evidence type="ECO:0008006" key="3">
    <source>
        <dbReference type="Google" id="ProtNLM"/>
    </source>
</evidence>
<dbReference type="AlphaFoldDB" id="A0AAF1A3E3"/>
<dbReference type="Gene3D" id="1.25.40.20">
    <property type="entry name" value="Ankyrin repeat-containing domain"/>
    <property type="match status" value="1"/>
</dbReference>
<reference evidence="1" key="1">
    <citation type="submission" date="2023-08" db="EMBL/GenBank/DDBJ databases">
        <title>A de novo genome assembly of Solanum verrucosum Schlechtendal, a Mexican diploid species geographically isolated from the other diploid A-genome species in potato relatives.</title>
        <authorList>
            <person name="Hosaka K."/>
        </authorList>
    </citation>
    <scope>NUCLEOTIDE SEQUENCE</scope>
    <source>
        <tissue evidence="1">Young leaves</tissue>
    </source>
</reference>
<evidence type="ECO:0000313" key="2">
    <source>
        <dbReference type="Proteomes" id="UP001234989"/>
    </source>
</evidence>
<organism evidence="1 2">
    <name type="scientific">Solanum verrucosum</name>
    <dbReference type="NCBI Taxonomy" id="315347"/>
    <lineage>
        <taxon>Eukaryota</taxon>
        <taxon>Viridiplantae</taxon>
        <taxon>Streptophyta</taxon>
        <taxon>Embryophyta</taxon>
        <taxon>Tracheophyta</taxon>
        <taxon>Spermatophyta</taxon>
        <taxon>Magnoliopsida</taxon>
        <taxon>eudicotyledons</taxon>
        <taxon>Gunneridae</taxon>
        <taxon>Pentapetalae</taxon>
        <taxon>asterids</taxon>
        <taxon>lamiids</taxon>
        <taxon>Solanales</taxon>
        <taxon>Solanaceae</taxon>
        <taxon>Solanoideae</taxon>
        <taxon>Solaneae</taxon>
        <taxon>Solanum</taxon>
    </lineage>
</organism>
<keyword evidence="2" id="KW-1185">Reference proteome</keyword>
<gene>
    <name evidence="1" type="ORF">MTR67_052279</name>
</gene>
<dbReference type="SUPFAM" id="SSF48403">
    <property type="entry name" value="Ankyrin repeat"/>
    <property type="match status" value="1"/>
</dbReference>
<evidence type="ECO:0000313" key="1">
    <source>
        <dbReference type="EMBL" id="WMV58894.1"/>
    </source>
</evidence>
<dbReference type="InterPro" id="IPR036770">
    <property type="entry name" value="Ankyrin_rpt-contain_sf"/>
</dbReference>